<evidence type="ECO:0000256" key="1">
    <source>
        <dbReference type="SAM" id="Coils"/>
    </source>
</evidence>
<sequence length="166" mass="18534">MTSKLAAPTTVVQSVEKHGFLEVVASGRQGGRPERTVYRITPAGSDELRDWVGELIAVPEPEQPRFRAALSVMGVLGPDEATRLLQQRVAVLERQLADERAALDGYHEKVHSLFLIEAEYDLAMRQADLEWARGLLNQLTEGTLPGQDMWRRFHETGEMPPEVAFG</sequence>
<organism evidence="2 3">
    <name type="scientific">Plantactinospora alkalitolerans</name>
    <dbReference type="NCBI Taxonomy" id="2789879"/>
    <lineage>
        <taxon>Bacteria</taxon>
        <taxon>Bacillati</taxon>
        <taxon>Actinomycetota</taxon>
        <taxon>Actinomycetes</taxon>
        <taxon>Micromonosporales</taxon>
        <taxon>Micromonosporaceae</taxon>
        <taxon>Plantactinospora</taxon>
    </lineage>
</organism>
<evidence type="ECO:0000313" key="2">
    <source>
        <dbReference type="EMBL" id="MBF9131730.1"/>
    </source>
</evidence>
<dbReference type="Gene3D" id="1.10.10.10">
    <property type="entry name" value="Winged helix-like DNA-binding domain superfamily/Winged helix DNA-binding domain"/>
    <property type="match status" value="1"/>
</dbReference>
<dbReference type="InterPro" id="IPR036388">
    <property type="entry name" value="WH-like_DNA-bd_sf"/>
</dbReference>
<accession>A0ABS0GZX9</accession>
<dbReference type="Proteomes" id="UP000638560">
    <property type="component" value="Unassembled WGS sequence"/>
</dbReference>
<evidence type="ECO:0000313" key="3">
    <source>
        <dbReference type="Proteomes" id="UP000638560"/>
    </source>
</evidence>
<comment type="caution">
    <text evidence="2">The sequence shown here is derived from an EMBL/GenBank/DDBJ whole genome shotgun (WGS) entry which is preliminary data.</text>
</comment>
<proteinExistence type="predicted"/>
<protein>
    <submittedName>
        <fullName evidence="2">PadR family transcriptional regulator</fullName>
    </submittedName>
</protein>
<feature type="coiled-coil region" evidence="1">
    <location>
        <begin position="82"/>
        <end position="109"/>
    </location>
</feature>
<name>A0ABS0GZX9_9ACTN</name>
<dbReference type="InterPro" id="IPR036390">
    <property type="entry name" value="WH_DNA-bd_sf"/>
</dbReference>
<dbReference type="EMBL" id="JADPUN010000206">
    <property type="protein sequence ID" value="MBF9131730.1"/>
    <property type="molecule type" value="Genomic_DNA"/>
</dbReference>
<keyword evidence="3" id="KW-1185">Reference proteome</keyword>
<gene>
    <name evidence="2" type="ORF">I0C86_22595</name>
</gene>
<dbReference type="SUPFAM" id="SSF46785">
    <property type="entry name" value="Winged helix' DNA-binding domain"/>
    <property type="match status" value="1"/>
</dbReference>
<keyword evidence="1" id="KW-0175">Coiled coil</keyword>
<reference evidence="2 3" key="1">
    <citation type="submission" date="2020-11" db="EMBL/GenBank/DDBJ databases">
        <title>A novel isolate from a Black sea contaminated sediment with potential to produce alkanes: Plantactinospora alkalitolerans sp. nov.</title>
        <authorList>
            <person name="Carro L."/>
            <person name="Veyisoglu A."/>
            <person name="Guven K."/>
            <person name="Schumann P."/>
            <person name="Klenk H.-P."/>
            <person name="Sahin N."/>
        </authorList>
    </citation>
    <scope>NUCLEOTIDE SEQUENCE [LARGE SCALE GENOMIC DNA]</scope>
    <source>
        <strain evidence="2 3">S1510</strain>
    </source>
</reference>